<comment type="caution">
    <text evidence="1">The sequence shown here is derived from an EMBL/GenBank/DDBJ whole genome shotgun (WGS) entry which is preliminary data.</text>
</comment>
<organism evidence="1 2">
    <name type="scientific">Durusdinium trenchii</name>
    <dbReference type="NCBI Taxonomy" id="1381693"/>
    <lineage>
        <taxon>Eukaryota</taxon>
        <taxon>Sar</taxon>
        <taxon>Alveolata</taxon>
        <taxon>Dinophyceae</taxon>
        <taxon>Suessiales</taxon>
        <taxon>Symbiodiniaceae</taxon>
        <taxon>Durusdinium</taxon>
    </lineage>
</organism>
<dbReference type="SUPFAM" id="SSF55961">
    <property type="entry name" value="Bet v1-like"/>
    <property type="match status" value="1"/>
</dbReference>
<dbReference type="SUPFAM" id="SSF53335">
    <property type="entry name" value="S-adenosyl-L-methionine-dependent methyltransferases"/>
    <property type="match status" value="1"/>
</dbReference>
<dbReference type="InterPro" id="IPR013217">
    <property type="entry name" value="Methyltransf_12"/>
</dbReference>
<evidence type="ECO:0000313" key="2">
    <source>
        <dbReference type="Proteomes" id="UP001642464"/>
    </source>
</evidence>
<sequence>MAFHMALNAANLAPANTGTLAEALSSPLPNARPPRRMASGGPMRRPATAVALLVLVRPRRRQLRVTRRPAALLEGTLTAVPLEDGKPADLGPAPPVGSRSLDQLGFLLRNPFARGLEVTSLARAELQASPQEVWKLLTGPQSWIALQLVECYGLPWPLELEEVEGRLEASAELTGQVGALGLPLRSFTWEVQHMEPNADGGGELELLGRVDGEDGSFTHRFHVTRSSEPSSSCTIESQVRYAPQRPLQPLLNALGGRSSQHEGHLRMLRRIGAMLDGDVIFDPVGFYNLIGRLIDLVAPFEDLAREKLATLAGLKGSTASPVKLLEIGSGSGRWARSLFPDDQNSAPVSKVTQYLGVDISLTMADEAARALAKLGNARVVRGDARREGLLEEACGSFLAGPPDRIVASYVLDILDDKDLQRLLTSCAKLLRQSGGLFAAAGVFPGSALMTTWESIWQKAPSVVGGCRPKDLRAKLEGLGWEILAVEVTDVLGYRSQVVLARPPAR</sequence>
<accession>A0ABP0MUL7</accession>
<keyword evidence="2" id="KW-1185">Reference proteome</keyword>
<protein>
    <submittedName>
        <fullName evidence="1">Uncharacterized protein</fullName>
    </submittedName>
</protein>
<evidence type="ECO:0000313" key="1">
    <source>
        <dbReference type="EMBL" id="CAK9054908.1"/>
    </source>
</evidence>
<proteinExistence type="predicted"/>
<dbReference type="CDD" id="cd02440">
    <property type="entry name" value="AdoMet_MTases"/>
    <property type="match status" value="1"/>
</dbReference>
<gene>
    <name evidence="1" type="ORF">SCF082_LOCUS29755</name>
</gene>
<dbReference type="Pfam" id="PF08242">
    <property type="entry name" value="Methyltransf_12"/>
    <property type="match status" value="1"/>
</dbReference>
<name>A0ABP0MUL7_9DINO</name>
<reference evidence="1 2" key="1">
    <citation type="submission" date="2024-02" db="EMBL/GenBank/DDBJ databases">
        <authorList>
            <person name="Chen Y."/>
            <person name="Shah S."/>
            <person name="Dougan E. K."/>
            <person name="Thang M."/>
            <person name="Chan C."/>
        </authorList>
    </citation>
    <scope>NUCLEOTIDE SEQUENCE [LARGE SCALE GENOMIC DNA]</scope>
</reference>
<dbReference type="CDD" id="cd07812">
    <property type="entry name" value="SRPBCC"/>
    <property type="match status" value="1"/>
</dbReference>
<dbReference type="Proteomes" id="UP001642464">
    <property type="component" value="Unassembled WGS sequence"/>
</dbReference>
<dbReference type="EMBL" id="CAXAMM010024224">
    <property type="protein sequence ID" value="CAK9054908.1"/>
    <property type="molecule type" value="Genomic_DNA"/>
</dbReference>
<dbReference type="InterPro" id="IPR029063">
    <property type="entry name" value="SAM-dependent_MTases_sf"/>
</dbReference>
<dbReference type="Gene3D" id="3.40.50.150">
    <property type="entry name" value="Vaccinia Virus protein VP39"/>
    <property type="match status" value="1"/>
</dbReference>